<dbReference type="PANTHER" id="PTHR21496">
    <property type="entry name" value="FERREDOXIN-RELATED"/>
    <property type="match status" value="1"/>
</dbReference>
<evidence type="ECO:0000256" key="2">
    <source>
        <dbReference type="ARBA" id="ARBA00022723"/>
    </source>
</evidence>
<keyword evidence="2" id="KW-0479">Metal-binding</keyword>
<dbReference type="InterPro" id="IPR036922">
    <property type="entry name" value="Rieske_2Fe-2S_sf"/>
</dbReference>
<sequence length="104" mass="11343">MNGWIRVGTRSDLLPGEYRVVWDGDTAIAVYNIDGDLYAIEDVCTHDGGELAGGPVIGFEVECVRHGARFDVRSGGVTCPPAYEPVTTFPVREADGAIWTRDDR</sequence>
<name>A0ABT6BA66_9GAMM</name>
<comment type="caution">
    <text evidence="6">The sequence shown here is derived from an EMBL/GenBank/DDBJ whole genome shotgun (WGS) entry which is preliminary data.</text>
</comment>
<dbReference type="RefSeq" id="WP_320549518.1">
    <property type="nucleotide sequence ID" value="NZ_JAQLOK010000001.1"/>
</dbReference>
<dbReference type="EMBL" id="JARJJS010000002">
    <property type="protein sequence ID" value="MDF4025001.1"/>
    <property type="molecule type" value="Genomic_DNA"/>
</dbReference>
<organism evidence="6 7">
    <name type="scientific">Luteibacter sahnii</name>
    <dbReference type="NCBI Taxonomy" id="3021977"/>
    <lineage>
        <taxon>Bacteria</taxon>
        <taxon>Pseudomonadati</taxon>
        <taxon>Pseudomonadota</taxon>
        <taxon>Gammaproteobacteria</taxon>
        <taxon>Lysobacterales</taxon>
        <taxon>Rhodanobacteraceae</taxon>
        <taxon>Luteibacter</taxon>
    </lineage>
</organism>
<dbReference type="Pfam" id="PF00355">
    <property type="entry name" value="Rieske"/>
    <property type="match status" value="1"/>
</dbReference>
<dbReference type="InterPro" id="IPR017941">
    <property type="entry name" value="Rieske_2Fe-2S"/>
</dbReference>
<feature type="domain" description="Rieske" evidence="5">
    <location>
        <begin position="5"/>
        <end position="100"/>
    </location>
</feature>
<evidence type="ECO:0000259" key="5">
    <source>
        <dbReference type="PROSITE" id="PS51296"/>
    </source>
</evidence>
<keyword evidence="3" id="KW-0408">Iron</keyword>
<dbReference type="PANTHER" id="PTHR21496:SF23">
    <property type="entry name" value="3-PHENYLPROPIONATE_CINNAMIC ACID DIOXYGENASE FERREDOXIN SUBUNIT"/>
    <property type="match status" value="1"/>
</dbReference>
<evidence type="ECO:0000313" key="6">
    <source>
        <dbReference type="EMBL" id="MDF4025001.1"/>
    </source>
</evidence>
<evidence type="ECO:0000256" key="3">
    <source>
        <dbReference type="ARBA" id="ARBA00023004"/>
    </source>
</evidence>
<evidence type="ECO:0000256" key="1">
    <source>
        <dbReference type="ARBA" id="ARBA00022714"/>
    </source>
</evidence>
<protein>
    <submittedName>
        <fullName evidence="6">Non-heme iron oxygenase ferredoxin subunit</fullName>
    </submittedName>
</protein>
<keyword evidence="4" id="KW-0411">Iron-sulfur</keyword>
<reference evidence="6 7" key="1">
    <citation type="journal article" date="2024" name="Curr. Microbiol.">
        <title>Luteibacter sahnii sp. nov., A Novel Yellow-Colored Xanthomonadin Pigment Producing Probiotic Bacterium from Healthy Rice Seed Microbiome.</title>
        <authorList>
            <person name="Jaiswal G."/>
            <person name="Rana R."/>
            <person name="Nayak P.K."/>
            <person name="Chouhan R."/>
            <person name="Gandhi S.G."/>
            <person name="Patel H.K."/>
            <person name="Patil P.B."/>
        </authorList>
    </citation>
    <scope>NUCLEOTIDE SEQUENCE [LARGE SCALE GENOMIC DNA]</scope>
    <source>
        <strain evidence="6 7">PPL201</strain>
    </source>
</reference>
<dbReference type="PROSITE" id="PS51296">
    <property type="entry name" value="RIESKE"/>
    <property type="match status" value="1"/>
</dbReference>
<dbReference type="Proteomes" id="UP001528850">
    <property type="component" value="Unassembled WGS sequence"/>
</dbReference>
<dbReference type="Gene3D" id="2.102.10.10">
    <property type="entry name" value="Rieske [2Fe-2S] iron-sulphur domain"/>
    <property type="match status" value="1"/>
</dbReference>
<keyword evidence="1" id="KW-0001">2Fe-2S</keyword>
<keyword evidence="7" id="KW-1185">Reference proteome</keyword>
<evidence type="ECO:0000256" key="4">
    <source>
        <dbReference type="ARBA" id="ARBA00023014"/>
    </source>
</evidence>
<proteinExistence type="predicted"/>
<evidence type="ECO:0000313" key="7">
    <source>
        <dbReference type="Proteomes" id="UP001528850"/>
    </source>
</evidence>
<gene>
    <name evidence="6" type="ORF">P3W24_08505</name>
</gene>
<accession>A0ABT6BA66</accession>
<dbReference type="SUPFAM" id="SSF50022">
    <property type="entry name" value="ISP domain"/>
    <property type="match status" value="1"/>
</dbReference>
<dbReference type="CDD" id="cd03528">
    <property type="entry name" value="Rieske_RO_ferredoxin"/>
    <property type="match status" value="1"/>
</dbReference>